<proteinExistence type="predicted"/>
<keyword evidence="2" id="KW-1185">Reference proteome</keyword>
<accession>A0A453LP43</accession>
<reference evidence="1" key="3">
    <citation type="journal article" date="2017" name="Nature">
        <title>Genome sequence of the progenitor of the wheat D genome Aegilops tauschii.</title>
        <authorList>
            <person name="Luo M.C."/>
            <person name="Gu Y.Q."/>
            <person name="Puiu D."/>
            <person name="Wang H."/>
            <person name="Twardziok S.O."/>
            <person name="Deal K.R."/>
            <person name="Huo N."/>
            <person name="Zhu T."/>
            <person name="Wang L."/>
            <person name="Wang Y."/>
            <person name="McGuire P.E."/>
            <person name="Liu S."/>
            <person name="Long H."/>
            <person name="Ramasamy R.K."/>
            <person name="Rodriguez J.C."/>
            <person name="Van S.L."/>
            <person name="Yuan L."/>
            <person name="Wang Z."/>
            <person name="Xia Z."/>
            <person name="Xiao L."/>
            <person name="Anderson O.D."/>
            <person name="Ouyang S."/>
            <person name="Liang Y."/>
            <person name="Zimin A.V."/>
            <person name="Pertea G."/>
            <person name="Qi P."/>
            <person name="Bennetzen J.L."/>
            <person name="Dai X."/>
            <person name="Dawson M.W."/>
            <person name="Muller H.G."/>
            <person name="Kugler K."/>
            <person name="Rivarola-Duarte L."/>
            <person name="Spannagl M."/>
            <person name="Mayer K.F.X."/>
            <person name="Lu F.H."/>
            <person name="Bevan M.W."/>
            <person name="Leroy P."/>
            <person name="Li P."/>
            <person name="You F.M."/>
            <person name="Sun Q."/>
            <person name="Liu Z."/>
            <person name="Lyons E."/>
            <person name="Wicker T."/>
            <person name="Salzberg S.L."/>
            <person name="Devos K.M."/>
            <person name="Dvorak J."/>
        </authorList>
    </citation>
    <scope>NUCLEOTIDE SEQUENCE [LARGE SCALE GENOMIC DNA]</scope>
    <source>
        <strain evidence="1">cv. AL8/78</strain>
    </source>
</reference>
<organism evidence="1 2">
    <name type="scientific">Aegilops tauschii subsp. strangulata</name>
    <name type="common">Goatgrass</name>
    <dbReference type="NCBI Taxonomy" id="200361"/>
    <lineage>
        <taxon>Eukaryota</taxon>
        <taxon>Viridiplantae</taxon>
        <taxon>Streptophyta</taxon>
        <taxon>Embryophyta</taxon>
        <taxon>Tracheophyta</taxon>
        <taxon>Spermatophyta</taxon>
        <taxon>Magnoliopsida</taxon>
        <taxon>Liliopsida</taxon>
        <taxon>Poales</taxon>
        <taxon>Poaceae</taxon>
        <taxon>BOP clade</taxon>
        <taxon>Pooideae</taxon>
        <taxon>Triticodae</taxon>
        <taxon>Triticeae</taxon>
        <taxon>Triticinae</taxon>
        <taxon>Aegilops</taxon>
    </lineage>
</organism>
<dbReference type="Gramene" id="AET5Gv20867600.7">
    <property type="protein sequence ID" value="AET5Gv20867600.7"/>
    <property type="gene ID" value="AET5Gv20867600"/>
</dbReference>
<reference evidence="1" key="5">
    <citation type="journal article" date="2021" name="G3 (Bethesda)">
        <title>Aegilops tauschii genome assembly Aet v5.0 features greater sequence contiguity and improved annotation.</title>
        <authorList>
            <person name="Wang L."/>
            <person name="Zhu T."/>
            <person name="Rodriguez J.C."/>
            <person name="Deal K.R."/>
            <person name="Dubcovsky J."/>
            <person name="McGuire P.E."/>
            <person name="Lux T."/>
            <person name="Spannagl M."/>
            <person name="Mayer K.F.X."/>
            <person name="Baldrich P."/>
            <person name="Meyers B.C."/>
            <person name="Huo N."/>
            <person name="Gu Y.Q."/>
            <person name="Zhou H."/>
            <person name="Devos K.M."/>
            <person name="Bennetzen J.L."/>
            <person name="Unver T."/>
            <person name="Budak H."/>
            <person name="Gulick P.J."/>
            <person name="Galiba G."/>
            <person name="Kalapos B."/>
            <person name="Nelson D.R."/>
            <person name="Li P."/>
            <person name="You F.M."/>
            <person name="Luo M.C."/>
            <person name="Dvorak J."/>
        </authorList>
    </citation>
    <scope>NUCLEOTIDE SEQUENCE [LARGE SCALE GENOMIC DNA]</scope>
    <source>
        <strain evidence="1">cv. AL8/78</strain>
    </source>
</reference>
<sequence>VYDSLFFRVAMLQCRMMIAWPQACVAAYHVAYAENPQNPHLGTLIPDHLRELQALAAD</sequence>
<name>A0A453LP43_AEGTS</name>
<dbReference type="Proteomes" id="UP000015105">
    <property type="component" value="Chromosome 5D"/>
</dbReference>
<evidence type="ECO:0000313" key="1">
    <source>
        <dbReference type="EnsemblPlants" id="AET5Gv20867600.7"/>
    </source>
</evidence>
<reference evidence="1" key="4">
    <citation type="submission" date="2019-03" db="UniProtKB">
        <authorList>
            <consortium name="EnsemblPlants"/>
        </authorList>
    </citation>
    <scope>IDENTIFICATION</scope>
</reference>
<reference evidence="2" key="1">
    <citation type="journal article" date="2014" name="Science">
        <title>Ancient hybridizations among the ancestral genomes of bread wheat.</title>
        <authorList>
            <consortium name="International Wheat Genome Sequencing Consortium,"/>
            <person name="Marcussen T."/>
            <person name="Sandve S.R."/>
            <person name="Heier L."/>
            <person name="Spannagl M."/>
            <person name="Pfeifer M."/>
            <person name="Jakobsen K.S."/>
            <person name="Wulff B.B."/>
            <person name="Steuernagel B."/>
            <person name="Mayer K.F."/>
            <person name="Olsen O.A."/>
        </authorList>
    </citation>
    <scope>NUCLEOTIDE SEQUENCE [LARGE SCALE GENOMIC DNA]</scope>
    <source>
        <strain evidence="2">cv. AL8/78</strain>
    </source>
</reference>
<dbReference type="EnsemblPlants" id="AET5Gv20867600.7">
    <property type="protein sequence ID" value="AET5Gv20867600.7"/>
    <property type="gene ID" value="AET5Gv20867600"/>
</dbReference>
<dbReference type="AlphaFoldDB" id="A0A453LP43"/>
<protein>
    <submittedName>
        <fullName evidence="1">Uncharacterized protein</fullName>
    </submittedName>
</protein>
<evidence type="ECO:0000313" key="2">
    <source>
        <dbReference type="Proteomes" id="UP000015105"/>
    </source>
</evidence>
<reference evidence="2" key="2">
    <citation type="journal article" date="2017" name="Nat. Plants">
        <title>The Aegilops tauschii genome reveals multiple impacts of transposons.</title>
        <authorList>
            <person name="Zhao G."/>
            <person name="Zou C."/>
            <person name="Li K."/>
            <person name="Wang K."/>
            <person name="Li T."/>
            <person name="Gao L."/>
            <person name="Zhang X."/>
            <person name="Wang H."/>
            <person name="Yang Z."/>
            <person name="Liu X."/>
            <person name="Jiang W."/>
            <person name="Mao L."/>
            <person name="Kong X."/>
            <person name="Jiao Y."/>
            <person name="Jia J."/>
        </authorList>
    </citation>
    <scope>NUCLEOTIDE SEQUENCE [LARGE SCALE GENOMIC DNA]</scope>
    <source>
        <strain evidence="2">cv. AL8/78</strain>
    </source>
</reference>